<dbReference type="EMBL" id="WSZM01000286">
    <property type="protein sequence ID" value="KAF4035990.1"/>
    <property type="molecule type" value="Genomic_DNA"/>
</dbReference>
<gene>
    <name evidence="1" type="ORF">GN244_ATG11987</name>
</gene>
<name>A0A833WI55_PHYIN</name>
<evidence type="ECO:0000313" key="2">
    <source>
        <dbReference type="Proteomes" id="UP000602510"/>
    </source>
</evidence>
<protein>
    <submittedName>
        <fullName evidence="1">Uncharacterized protein</fullName>
    </submittedName>
</protein>
<organism evidence="1 2">
    <name type="scientific">Phytophthora infestans</name>
    <name type="common">Potato late blight agent</name>
    <name type="synonym">Botrytis infestans</name>
    <dbReference type="NCBI Taxonomy" id="4787"/>
    <lineage>
        <taxon>Eukaryota</taxon>
        <taxon>Sar</taxon>
        <taxon>Stramenopiles</taxon>
        <taxon>Oomycota</taxon>
        <taxon>Peronosporomycetes</taxon>
        <taxon>Peronosporales</taxon>
        <taxon>Peronosporaceae</taxon>
        <taxon>Phytophthora</taxon>
    </lineage>
</organism>
<evidence type="ECO:0000313" key="1">
    <source>
        <dbReference type="EMBL" id="KAF4035990.1"/>
    </source>
</evidence>
<sequence>MPTVRKAESYGDIPNALMVLIVFAEEFLDHHTCRKISGSRKFVEELRRLCQWSSEDVDTLTFWFNRLFEDYRAATETDARHGTNSRTEIRRRLSFQDPDLPSVLCVIQTER</sequence>
<comment type="caution">
    <text evidence="1">The sequence shown here is derived from an EMBL/GenBank/DDBJ whole genome shotgun (WGS) entry which is preliminary data.</text>
</comment>
<dbReference type="AlphaFoldDB" id="A0A833WI55"/>
<reference evidence="1" key="1">
    <citation type="submission" date="2020-04" db="EMBL/GenBank/DDBJ databases">
        <title>Hybrid Assembly of Korean Phytophthora infestans isolates.</title>
        <authorList>
            <person name="Prokchorchik M."/>
            <person name="Lee Y."/>
            <person name="Seo J."/>
            <person name="Cho J.-H."/>
            <person name="Park Y.-E."/>
            <person name="Jang D.-C."/>
            <person name="Im J.-S."/>
            <person name="Choi J.-G."/>
            <person name="Park H.-J."/>
            <person name="Lee G.-B."/>
            <person name="Lee Y.-G."/>
            <person name="Hong S.-Y."/>
            <person name="Cho K."/>
            <person name="Sohn K.H."/>
        </authorList>
    </citation>
    <scope>NUCLEOTIDE SEQUENCE</scope>
    <source>
        <strain evidence="1">KR_1_A1</strain>
    </source>
</reference>
<proteinExistence type="predicted"/>
<accession>A0A833WI55</accession>
<dbReference type="Proteomes" id="UP000602510">
    <property type="component" value="Unassembled WGS sequence"/>
</dbReference>
<keyword evidence="2" id="KW-1185">Reference proteome</keyword>